<feature type="domain" description="CheW-like" evidence="14">
    <location>
        <begin position="649"/>
        <end position="777"/>
    </location>
</feature>
<evidence type="ECO:0000259" key="14">
    <source>
        <dbReference type="PROSITE" id="PS50851"/>
    </source>
</evidence>
<proteinExistence type="predicted"/>
<evidence type="ECO:0000256" key="7">
    <source>
        <dbReference type="ARBA" id="ARBA00023012"/>
    </source>
</evidence>
<dbReference type="PROSITE" id="PS50851">
    <property type="entry name" value="CHEW"/>
    <property type="match status" value="2"/>
</dbReference>
<dbReference type="Gene3D" id="3.30.565.10">
    <property type="entry name" value="Histidine kinase-like ATPase, C-terminal domain"/>
    <property type="match status" value="1"/>
</dbReference>
<comment type="caution">
    <text evidence="16">The sequence shown here is derived from an EMBL/GenBank/DDBJ whole genome shotgun (WGS) entry which is preliminary data.</text>
</comment>
<dbReference type="CDD" id="cd00731">
    <property type="entry name" value="CheA_reg"/>
    <property type="match status" value="1"/>
</dbReference>
<dbReference type="InterPro" id="IPR011006">
    <property type="entry name" value="CheY-like_superfamily"/>
</dbReference>
<dbReference type="SMART" id="SM01231">
    <property type="entry name" value="H-kinase_dim"/>
    <property type="match status" value="1"/>
</dbReference>
<dbReference type="Gene3D" id="1.20.120.160">
    <property type="entry name" value="HPT domain"/>
    <property type="match status" value="1"/>
</dbReference>
<dbReference type="CDD" id="cd00156">
    <property type="entry name" value="REC"/>
    <property type="match status" value="1"/>
</dbReference>
<name>A0AA37HTI4_9HYPH</name>
<dbReference type="EC" id="2.7.13.3" evidence="2"/>
<dbReference type="AlphaFoldDB" id="A0AA37HTI4"/>
<evidence type="ECO:0000256" key="8">
    <source>
        <dbReference type="ARBA" id="ARBA00035100"/>
    </source>
</evidence>
<evidence type="ECO:0000256" key="11">
    <source>
        <dbReference type="SAM" id="MobiDB-lite"/>
    </source>
</evidence>
<evidence type="ECO:0000259" key="12">
    <source>
        <dbReference type="PROSITE" id="PS50109"/>
    </source>
</evidence>
<feature type="modified residue" description="4-aspartylphosphate" evidence="10">
    <location>
        <position position="842"/>
    </location>
</feature>
<dbReference type="GO" id="GO:0006935">
    <property type="term" value="P:chemotaxis"/>
    <property type="evidence" value="ECO:0007669"/>
    <property type="project" value="InterPro"/>
</dbReference>
<reference evidence="16" key="1">
    <citation type="journal article" date="2016" name="Front. Microbiol.">
        <title>Genome Sequence of the Piezophilic, Mesophilic Sulfate-Reducing Bacterium Desulfovibrio indicus J2T.</title>
        <authorList>
            <person name="Cao J."/>
            <person name="Maignien L."/>
            <person name="Shao Z."/>
            <person name="Alain K."/>
            <person name="Jebbar M."/>
        </authorList>
    </citation>
    <scope>NUCLEOTIDE SEQUENCE</scope>
    <source>
        <strain evidence="16">NBRC 103626</strain>
    </source>
</reference>
<evidence type="ECO:0000256" key="9">
    <source>
        <dbReference type="PROSITE-ProRule" id="PRU00110"/>
    </source>
</evidence>
<dbReference type="Pfam" id="PF00072">
    <property type="entry name" value="Response_reg"/>
    <property type="match status" value="1"/>
</dbReference>
<keyword evidence="5" id="KW-0808">Transferase</keyword>
<evidence type="ECO:0000256" key="10">
    <source>
        <dbReference type="PROSITE-ProRule" id="PRU00169"/>
    </source>
</evidence>
<accession>A0AA37HTI4</accession>
<dbReference type="FunFam" id="3.30.565.10:FF:000016">
    <property type="entry name" value="Chemotaxis protein CheA, putative"/>
    <property type="match status" value="1"/>
</dbReference>
<feature type="modified residue" description="Phosphohistidine" evidence="9">
    <location>
        <position position="44"/>
    </location>
</feature>
<dbReference type="PANTHER" id="PTHR43395:SF1">
    <property type="entry name" value="CHEMOTAXIS PROTEIN CHEA"/>
    <property type="match status" value="1"/>
</dbReference>
<dbReference type="Proteomes" id="UP001055108">
    <property type="component" value="Unassembled WGS sequence"/>
</dbReference>
<feature type="compositionally biased region" description="Pro residues" evidence="11">
    <location>
        <begin position="136"/>
        <end position="149"/>
    </location>
</feature>
<dbReference type="InterPro" id="IPR002545">
    <property type="entry name" value="CheW-lke_dom"/>
</dbReference>
<dbReference type="SUPFAM" id="SSF52172">
    <property type="entry name" value="CheY-like"/>
    <property type="match status" value="1"/>
</dbReference>
<dbReference type="InterPro" id="IPR036641">
    <property type="entry name" value="HPT_dom_sf"/>
</dbReference>
<feature type="domain" description="Response regulatory" evidence="13">
    <location>
        <begin position="792"/>
        <end position="909"/>
    </location>
</feature>
<gene>
    <name evidence="16" type="primary">rcsC_27</name>
    <name evidence="16" type="ORF">NBEOAGPD_4585</name>
</gene>
<dbReference type="SUPFAM" id="SSF47226">
    <property type="entry name" value="Histidine-containing phosphotransfer domain, HPT domain"/>
    <property type="match status" value="1"/>
</dbReference>
<evidence type="ECO:0000256" key="1">
    <source>
        <dbReference type="ARBA" id="ARBA00000085"/>
    </source>
</evidence>
<protein>
    <recommendedName>
        <fullName evidence="3">Chemotaxis protein CheA</fullName>
        <ecNumber evidence="2">2.7.13.3</ecNumber>
    </recommendedName>
</protein>
<dbReference type="Gene3D" id="1.10.287.560">
    <property type="entry name" value="Histidine kinase CheA-like, homodimeric domain"/>
    <property type="match status" value="1"/>
</dbReference>
<dbReference type="CDD" id="cd00088">
    <property type="entry name" value="HPT"/>
    <property type="match status" value="1"/>
</dbReference>
<evidence type="ECO:0000313" key="16">
    <source>
        <dbReference type="EMBL" id="GJD81339.1"/>
    </source>
</evidence>
<dbReference type="CDD" id="cd16916">
    <property type="entry name" value="HATPase_CheA-like"/>
    <property type="match status" value="1"/>
</dbReference>
<evidence type="ECO:0000259" key="15">
    <source>
        <dbReference type="PROSITE" id="PS50894"/>
    </source>
</evidence>
<evidence type="ECO:0000256" key="3">
    <source>
        <dbReference type="ARBA" id="ARBA00021495"/>
    </source>
</evidence>
<evidence type="ECO:0000313" key="17">
    <source>
        <dbReference type="Proteomes" id="UP001055108"/>
    </source>
</evidence>
<dbReference type="PANTHER" id="PTHR43395">
    <property type="entry name" value="SENSOR HISTIDINE KINASE CHEA"/>
    <property type="match status" value="1"/>
</dbReference>
<dbReference type="Pfam" id="PF01584">
    <property type="entry name" value="CheW"/>
    <property type="match status" value="1"/>
</dbReference>
<evidence type="ECO:0000256" key="4">
    <source>
        <dbReference type="ARBA" id="ARBA00022553"/>
    </source>
</evidence>
<evidence type="ECO:0000259" key="13">
    <source>
        <dbReference type="PROSITE" id="PS50110"/>
    </source>
</evidence>
<dbReference type="PROSITE" id="PS50110">
    <property type="entry name" value="RESPONSE_REGULATORY"/>
    <property type="match status" value="1"/>
</dbReference>
<dbReference type="SUPFAM" id="SSF50341">
    <property type="entry name" value="CheW-like"/>
    <property type="match status" value="2"/>
</dbReference>
<dbReference type="Pfam" id="PF01627">
    <property type="entry name" value="Hpt"/>
    <property type="match status" value="1"/>
</dbReference>
<dbReference type="InterPro" id="IPR008207">
    <property type="entry name" value="Sig_transdc_His_kin_Hpt_dom"/>
</dbReference>
<dbReference type="SMART" id="SM00260">
    <property type="entry name" value="CheW"/>
    <property type="match status" value="1"/>
</dbReference>
<dbReference type="InterPro" id="IPR005467">
    <property type="entry name" value="His_kinase_dom"/>
</dbReference>
<dbReference type="RefSeq" id="WP_238306575.1">
    <property type="nucleotide sequence ID" value="NZ_BPQM01000134.1"/>
</dbReference>
<dbReference type="PROSITE" id="PS50109">
    <property type="entry name" value="HIS_KIN"/>
    <property type="match status" value="1"/>
</dbReference>
<evidence type="ECO:0000256" key="5">
    <source>
        <dbReference type="ARBA" id="ARBA00022679"/>
    </source>
</evidence>
<dbReference type="EMBL" id="BPQM01000134">
    <property type="protein sequence ID" value="GJD81339.1"/>
    <property type="molecule type" value="Genomic_DNA"/>
</dbReference>
<dbReference type="PROSITE" id="PS50894">
    <property type="entry name" value="HPT"/>
    <property type="match status" value="1"/>
</dbReference>
<dbReference type="SUPFAM" id="SSF55874">
    <property type="entry name" value="ATPase domain of HSP90 chaperone/DNA topoisomerase II/histidine kinase"/>
    <property type="match status" value="1"/>
</dbReference>
<dbReference type="InterPro" id="IPR001789">
    <property type="entry name" value="Sig_transdc_resp-reg_receiver"/>
</dbReference>
<dbReference type="Gene3D" id="3.40.50.2300">
    <property type="match status" value="1"/>
</dbReference>
<sequence length="917" mass="96878">MDDLLREFLTESSEHLDTVDTELVRFEQDPNNETILRNIFRLVHTIKGTCGFLGLPRLEALAHAAETLMGRFRDGMPATGASVTLILATLDRLKAILADLEIAGTEPAGSDDDLIEALDRMSAGEIPAAQTQAPVAAPPPPPEPVLPPPVERELKPGEVSLDDLEAAFLAAPGPDDEPATVPAPLPVPAAAPVLAAAPASTPAPVAAAPVAASAPAPAAVQKADAPAPAATEGGEGLAKVQTIRVNVDTLEHLMTMVSELVLTRNQLLEIARRHEDSSYKVPLQRLSHVTAELQEGVMKTRMQPIGNAWQKLPRVVRDLSAELGKQIELVMLGAETELDRQVLDVIKDPLTHMVRNSADHGLESTAARVAAGKPARGTIRLAAYHEGGTITIEIADDGKGLDLAAIRRKAVERGLASQGDVEKMTDAQVAKFIFHAGFSTAAAVTSVSGRGVGMDVVKTNIETIGGVIDINTQAGRGTTFTIKIPLTLAIVAALIVRAGESRFAVPQVAVLELVRVDPTAPQKIERINGAPVLRLRERLLPIVTLTSLLGQEAGEAETHSGFVVVAQVGRQRFGILVDEVFHTEEIVVKPMSSKLRHLSLFAGNTILGDGAVVLIVDPNGVARQVSQSTQAGAIPAEIEAEEVEAGEAKTTLLVFKGGNGAFKAVPLSLVTRLEEIDAAKVEWLGGRPLIQYRGRLMPLVVADEAIQIRTEGTQALVVFSDGERAMGLVVDQIVDIVEERLDIEIAAERSDLIGSAVLRGRATDIINIAHFLPLAYDDWARGSRRPTKLSKTLLLVDDSAFFRDMLTPVLKAAGFGVITADGAERALAILAGETRVDVVVTDLEMPGSTGFDLVAAIRGAGQPIAGLPVIGLSSAVGAETVDRARRLAISDLVAKFDRSGLIAALAEIEAPALAQAA</sequence>
<comment type="function">
    <text evidence="8">Involved in the transmission of sensory signals from the chemoreceptors to the flagellar motors. CheA is autophosphorylated; it can transfer its phosphate group to either CheB or CheY.</text>
</comment>
<dbReference type="InterPro" id="IPR037006">
    <property type="entry name" value="CheA-like_homodim_sf"/>
</dbReference>
<dbReference type="GO" id="GO:0000155">
    <property type="term" value="F:phosphorelay sensor kinase activity"/>
    <property type="evidence" value="ECO:0007669"/>
    <property type="project" value="InterPro"/>
</dbReference>
<evidence type="ECO:0000256" key="6">
    <source>
        <dbReference type="ARBA" id="ARBA00022777"/>
    </source>
</evidence>
<feature type="domain" description="HPt" evidence="15">
    <location>
        <begin position="1"/>
        <end position="100"/>
    </location>
</feature>
<dbReference type="SMART" id="SM00448">
    <property type="entry name" value="REC"/>
    <property type="match status" value="1"/>
</dbReference>
<dbReference type="PRINTS" id="PR00344">
    <property type="entry name" value="BCTRLSENSOR"/>
</dbReference>
<keyword evidence="7" id="KW-0902">Two-component regulatory system</keyword>
<feature type="region of interest" description="Disordered" evidence="11">
    <location>
        <begin position="129"/>
        <end position="154"/>
    </location>
</feature>
<dbReference type="Pfam" id="PF02895">
    <property type="entry name" value="H-kinase_dim"/>
    <property type="match status" value="1"/>
</dbReference>
<dbReference type="InterPro" id="IPR004358">
    <property type="entry name" value="Sig_transdc_His_kin-like_C"/>
</dbReference>
<dbReference type="Gene3D" id="2.40.50.180">
    <property type="entry name" value="CheA-289, Domain 4"/>
    <property type="match status" value="1"/>
</dbReference>
<dbReference type="InterPro" id="IPR036890">
    <property type="entry name" value="HATPase_C_sf"/>
</dbReference>
<dbReference type="InterPro" id="IPR004105">
    <property type="entry name" value="CheA-like_dim"/>
</dbReference>
<keyword evidence="6 16" id="KW-0418">Kinase</keyword>
<dbReference type="SUPFAM" id="SSF47384">
    <property type="entry name" value="Homodimeric domain of signal transducing histidine kinase"/>
    <property type="match status" value="1"/>
</dbReference>
<comment type="catalytic activity">
    <reaction evidence="1">
        <text>ATP + protein L-histidine = ADP + protein N-phospho-L-histidine.</text>
        <dbReference type="EC" id="2.7.13.3"/>
    </reaction>
</comment>
<dbReference type="SMART" id="SM00387">
    <property type="entry name" value="HATPase_c"/>
    <property type="match status" value="1"/>
</dbReference>
<feature type="domain" description="Histidine kinase" evidence="12">
    <location>
        <begin position="249"/>
        <end position="488"/>
    </location>
</feature>
<keyword evidence="4 10" id="KW-0597">Phosphoprotein</keyword>
<reference evidence="16" key="2">
    <citation type="submission" date="2021-08" db="EMBL/GenBank/DDBJ databases">
        <authorList>
            <person name="Tani A."/>
            <person name="Ola A."/>
            <person name="Ogura Y."/>
            <person name="Katsura K."/>
            <person name="Hayashi T."/>
        </authorList>
    </citation>
    <scope>NUCLEOTIDE SEQUENCE</scope>
    <source>
        <strain evidence="16">NBRC 103626</strain>
    </source>
</reference>
<dbReference type="InterPro" id="IPR036097">
    <property type="entry name" value="HisK_dim/P_sf"/>
</dbReference>
<dbReference type="SMART" id="SM00073">
    <property type="entry name" value="HPT"/>
    <property type="match status" value="1"/>
</dbReference>
<keyword evidence="17" id="KW-1185">Reference proteome</keyword>
<dbReference type="InterPro" id="IPR051315">
    <property type="entry name" value="Bact_Chemotaxis_CheA"/>
</dbReference>
<organism evidence="16 17">
    <name type="scientific">Methylobacterium gregans</name>
    <dbReference type="NCBI Taxonomy" id="374424"/>
    <lineage>
        <taxon>Bacteria</taxon>
        <taxon>Pseudomonadati</taxon>
        <taxon>Pseudomonadota</taxon>
        <taxon>Alphaproteobacteria</taxon>
        <taxon>Hyphomicrobiales</taxon>
        <taxon>Methylobacteriaceae</taxon>
        <taxon>Methylobacterium</taxon>
    </lineage>
</organism>
<dbReference type="InterPro" id="IPR036061">
    <property type="entry name" value="CheW-like_dom_sf"/>
</dbReference>
<dbReference type="GO" id="GO:0005737">
    <property type="term" value="C:cytoplasm"/>
    <property type="evidence" value="ECO:0007669"/>
    <property type="project" value="InterPro"/>
</dbReference>
<feature type="domain" description="CheW-like" evidence="14">
    <location>
        <begin position="490"/>
        <end position="627"/>
    </location>
</feature>
<evidence type="ECO:0000256" key="2">
    <source>
        <dbReference type="ARBA" id="ARBA00012438"/>
    </source>
</evidence>
<dbReference type="InterPro" id="IPR003594">
    <property type="entry name" value="HATPase_dom"/>
</dbReference>
<dbReference type="Gene3D" id="2.30.30.40">
    <property type="entry name" value="SH3 Domains"/>
    <property type="match status" value="1"/>
</dbReference>
<dbReference type="Pfam" id="PF02518">
    <property type="entry name" value="HATPase_c"/>
    <property type="match status" value="1"/>
</dbReference>